<sequence>MGAHDANEDGSKANPITILWKELMICVELIKKITVIPDEIDEEEVELETVAGKE</sequence>
<evidence type="ECO:0000313" key="1">
    <source>
        <dbReference type="EMBL" id="KAK1315000.1"/>
    </source>
</evidence>
<proteinExistence type="predicted"/>
<reference evidence="1" key="1">
    <citation type="journal article" date="2023" name="Nat. Commun.">
        <title>Diploid and tetraploid genomes of Acorus and the evolution of monocots.</title>
        <authorList>
            <person name="Ma L."/>
            <person name="Liu K.W."/>
            <person name="Li Z."/>
            <person name="Hsiao Y.Y."/>
            <person name="Qi Y."/>
            <person name="Fu T."/>
            <person name="Tang G.D."/>
            <person name="Zhang D."/>
            <person name="Sun W.H."/>
            <person name="Liu D.K."/>
            <person name="Li Y."/>
            <person name="Chen G.Z."/>
            <person name="Liu X.D."/>
            <person name="Liao X.Y."/>
            <person name="Jiang Y.T."/>
            <person name="Yu X."/>
            <person name="Hao Y."/>
            <person name="Huang J."/>
            <person name="Zhao X.W."/>
            <person name="Ke S."/>
            <person name="Chen Y.Y."/>
            <person name="Wu W.L."/>
            <person name="Hsu J.L."/>
            <person name="Lin Y.F."/>
            <person name="Huang M.D."/>
            <person name="Li C.Y."/>
            <person name="Huang L."/>
            <person name="Wang Z.W."/>
            <person name="Zhao X."/>
            <person name="Zhong W.Y."/>
            <person name="Peng D.H."/>
            <person name="Ahmad S."/>
            <person name="Lan S."/>
            <person name="Zhang J.S."/>
            <person name="Tsai W.C."/>
            <person name="Van de Peer Y."/>
            <person name="Liu Z.J."/>
        </authorList>
    </citation>
    <scope>NUCLEOTIDE SEQUENCE</scope>
    <source>
        <strain evidence="1">CP</strain>
    </source>
</reference>
<accession>A0AAV9EQ71</accession>
<name>A0AAV9EQ71_ACOCL</name>
<evidence type="ECO:0000313" key="2">
    <source>
        <dbReference type="Proteomes" id="UP001180020"/>
    </source>
</evidence>
<protein>
    <submittedName>
        <fullName evidence="1">Uncharacterized protein</fullName>
    </submittedName>
</protein>
<dbReference type="EMBL" id="JAUJYO010000006">
    <property type="protein sequence ID" value="KAK1315000.1"/>
    <property type="molecule type" value="Genomic_DNA"/>
</dbReference>
<dbReference type="Proteomes" id="UP001180020">
    <property type="component" value="Unassembled WGS sequence"/>
</dbReference>
<dbReference type="AlphaFoldDB" id="A0AAV9EQ71"/>
<gene>
    <name evidence="1" type="ORF">QJS10_CPA06g00406</name>
</gene>
<keyword evidence="2" id="KW-1185">Reference proteome</keyword>
<organism evidence="1 2">
    <name type="scientific">Acorus calamus</name>
    <name type="common">Sweet flag</name>
    <dbReference type="NCBI Taxonomy" id="4465"/>
    <lineage>
        <taxon>Eukaryota</taxon>
        <taxon>Viridiplantae</taxon>
        <taxon>Streptophyta</taxon>
        <taxon>Embryophyta</taxon>
        <taxon>Tracheophyta</taxon>
        <taxon>Spermatophyta</taxon>
        <taxon>Magnoliopsida</taxon>
        <taxon>Liliopsida</taxon>
        <taxon>Acoraceae</taxon>
        <taxon>Acorus</taxon>
    </lineage>
</organism>
<comment type="caution">
    <text evidence="1">The sequence shown here is derived from an EMBL/GenBank/DDBJ whole genome shotgun (WGS) entry which is preliminary data.</text>
</comment>
<reference evidence="1" key="2">
    <citation type="submission" date="2023-06" db="EMBL/GenBank/DDBJ databases">
        <authorList>
            <person name="Ma L."/>
            <person name="Liu K.-W."/>
            <person name="Li Z."/>
            <person name="Hsiao Y.-Y."/>
            <person name="Qi Y."/>
            <person name="Fu T."/>
            <person name="Tang G."/>
            <person name="Zhang D."/>
            <person name="Sun W.-H."/>
            <person name="Liu D.-K."/>
            <person name="Li Y."/>
            <person name="Chen G.-Z."/>
            <person name="Liu X.-D."/>
            <person name="Liao X.-Y."/>
            <person name="Jiang Y.-T."/>
            <person name="Yu X."/>
            <person name="Hao Y."/>
            <person name="Huang J."/>
            <person name="Zhao X.-W."/>
            <person name="Ke S."/>
            <person name="Chen Y.-Y."/>
            <person name="Wu W.-L."/>
            <person name="Hsu J.-L."/>
            <person name="Lin Y.-F."/>
            <person name="Huang M.-D."/>
            <person name="Li C.-Y."/>
            <person name="Huang L."/>
            <person name="Wang Z.-W."/>
            <person name="Zhao X."/>
            <person name="Zhong W.-Y."/>
            <person name="Peng D.-H."/>
            <person name="Ahmad S."/>
            <person name="Lan S."/>
            <person name="Zhang J.-S."/>
            <person name="Tsai W.-C."/>
            <person name="Van De Peer Y."/>
            <person name="Liu Z.-J."/>
        </authorList>
    </citation>
    <scope>NUCLEOTIDE SEQUENCE</scope>
    <source>
        <strain evidence="1">CP</strain>
        <tissue evidence="1">Leaves</tissue>
    </source>
</reference>